<dbReference type="Proteomes" id="UP001145087">
    <property type="component" value="Unassembled WGS sequence"/>
</dbReference>
<dbReference type="EMBL" id="JAPOHD010000029">
    <property type="protein sequence ID" value="MCY1721774.1"/>
    <property type="molecule type" value="Genomic_DNA"/>
</dbReference>
<keyword evidence="3" id="KW-1185">Reference proteome</keyword>
<protein>
    <recommendedName>
        <fullName evidence="4">DUF4843 domain-containing protein</fullName>
    </recommendedName>
</protein>
<dbReference type="PROSITE" id="PS51257">
    <property type="entry name" value="PROKAR_LIPOPROTEIN"/>
    <property type="match status" value="1"/>
</dbReference>
<sequence>MIKLQKFGTFLALFLMITGLISCNDDSNTVPFEVNGDVFVSKKMVAADGETSIMYATAYYAFGNQPMMIAKVNPPTSAEFVLEAIDNTSKVYAAITGYSKTPPMAGNYIFTVLHEDVPHQTNDIVLYNDIDFTTITNVEMASETLTVEWDKETSEAESHRIYLINQDGDYIFKGPLLPTINSKYEVNTSSAGSWPSGYPNIGDVLTMELHAIVFEEGSTINDQEYNIQEIAISEQEITWE</sequence>
<evidence type="ECO:0008006" key="4">
    <source>
        <dbReference type="Google" id="ProtNLM"/>
    </source>
</evidence>
<evidence type="ECO:0000313" key="3">
    <source>
        <dbReference type="Proteomes" id="UP001145087"/>
    </source>
</evidence>
<dbReference type="RefSeq" id="WP_343334102.1">
    <property type="nucleotide sequence ID" value="NZ_JAPOHD010000029.1"/>
</dbReference>
<dbReference type="AlphaFoldDB" id="A0A9X3F738"/>
<evidence type="ECO:0000256" key="1">
    <source>
        <dbReference type="SAM" id="SignalP"/>
    </source>
</evidence>
<feature type="signal peptide" evidence="1">
    <location>
        <begin position="1"/>
        <end position="24"/>
    </location>
</feature>
<gene>
    <name evidence="2" type="ORF">OU798_15575</name>
</gene>
<reference evidence="2" key="1">
    <citation type="submission" date="2022-11" db="EMBL/GenBank/DDBJ databases">
        <title>Marilongibacter aestuarii gen. nov., sp. nov., isolated from tidal flat sediment.</title>
        <authorList>
            <person name="Jiayan W."/>
        </authorList>
    </citation>
    <scope>NUCLEOTIDE SEQUENCE</scope>
    <source>
        <strain evidence="2">Z1-6</strain>
    </source>
</reference>
<feature type="chain" id="PRO_5040824198" description="DUF4843 domain-containing protein" evidence="1">
    <location>
        <begin position="25"/>
        <end position="240"/>
    </location>
</feature>
<comment type="caution">
    <text evidence="2">The sequence shown here is derived from an EMBL/GenBank/DDBJ whole genome shotgun (WGS) entry which is preliminary data.</text>
</comment>
<name>A0A9X3F738_9BACT</name>
<evidence type="ECO:0000313" key="2">
    <source>
        <dbReference type="EMBL" id="MCY1721774.1"/>
    </source>
</evidence>
<proteinExistence type="predicted"/>
<organism evidence="2 3">
    <name type="scientific">Draconibacterium aestuarii</name>
    <dbReference type="NCBI Taxonomy" id="2998507"/>
    <lineage>
        <taxon>Bacteria</taxon>
        <taxon>Pseudomonadati</taxon>
        <taxon>Bacteroidota</taxon>
        <taxon>Bacteroidia</taxon>
        <taxon>Marinilabiliales</taxon>
        <taxon>Prolixibacteraceae</taxon>
        <taxon>Draconibacterium</taxon>
    </lineage>
</organism>
<keyword evidence="1" id="KW-0732">Signal</keyword>
<accession>A0A9X3F738</accession>